<comment type="caution">
    <text evidence="1">The sequence shown here is derived from an EMBL/GenBank/DDBJ whole genome shotgun (WGS) entry which is preliminary data.</text>
</comment>
<dbReference type="EMBL" id="MU153099">
    <property type="protein sequence ID" value="KAF9439956.1"/>
    <property type="molecule type" value="Genomic_DNA"/>
</dbReference>
<reference evidence="1" key="1">
    <citation type="submission" date="2020-11" db="EMBL/GenBank/DDBJ databases">
        <authorList>
            <consortium name="DOE Joint Genome Institute"/>
            <person name="Ahrendt S."/>
            <person name="Riley R."/>
            <person name="Andreopoulos W."/>
            <person name="Labutti K."/>
            <person name="Pangilinan J."/>
            <person name="Ruiz-Duenas F.J."/>
            <person name="Barrasa J.M."/>
            <person name="Sanchez-Garcia M."/>
            <person name="Camarero S."/>
            <person name="Miyauchi S."/>
            <person name="Serrano A."/>
            <person name="Linde D."/>
            <person name="Babiker R."/>
            <person name="Drula E."/>
            <person name="Ayuso-Fernandez I."/>
            <person name="Pacheco R."/>
            <person name="Padilla G."/>
            <person name="Ferreira P."/>
            <person name="Barriuso J."/>
            <person name="Kellner H."/>
            <person name="Castanera R."/>
            <person name="Alfaro M."/>
            <person name="Ramirez L."/>
            <person name="Pisabarro A.G."/>
            <person name="Kuo A."/>
            <person name="Tritt A."/>
            <person name="Lipzen A."/>
            <person name="He G."/>
            <person name="Yan M."/>
            <person name="Ng V."/>
            <person name="Cullen D."/>
            <person name="Martin F."/>
            <person name="Rosso M.-N."/>
            <person name="Henrissat B."/>
            <person name="Hibbett D."/>
            <person name="Martinez A.T."/>
            <person name="Grigoriev I.V."/>
        </authorList>
    </citation>
    <scope>NUCLEOTIDE SEQUENCE</scope>
    <source>
        <strain evidence="1">MF-IS2</strain>
    </source>
</reference>
<name>A0A9P6BUH1_9AGAR</name>
<dbReference type="OrthoDB" id="3208495at2759"/>
<gene>
    <name evidence="1" type="ORF">P691DRAFT_689210</name>
</gene>
<dbReference type="InterPro" id="IPR041078">
    <property type="entry name" value="Plavaka"/>
</dbReference>
<organism evidence="1 2">
    <name type="scientific">Macrolepiota fuliginosa MF-IS2</name>
    <dbReference type="NCBI Taxonomy" id="1400762"/>
    <lineage>
        <taxon>Eukaryota</taxon>
        <taxon>Fungi</taxon>
        <taxon>Dikarya</taxon>
        <taxon>Basidiomycota</taxon>
        <taxon>Agaricomycotina</taxon>
        <taxon>Agaricomycetes</taxon>
        <taxon>Agaricomycetidae</taxon>
        <taxon>Agaricales</taxon>
        <taxon>Agaricineae</taxon>
        <taxon>Agaricaceae</taxon>
        <taxon>Macrolepiota</taxon>
    </lineage>
</organism>
<proteinExistence type="predicted"/>
<dbReference type="Proteomes" id="UP000807342">
    <property type="component" value="Unassembled WGS sequence"/>
</dbReference>
<evidence type="ECO:0000313" key="1">
    <source>
        <dbReference type="EMBL" id="KAF9439956.1"/>
    </source>
</evidence>
<sequence>MLSTVDQVVNDVLHSKEFKQDHLEGFSAIQEAQCPFKQVDPSTPDFLKEAGWINGSVMLRLPAERPSHKSPKLAARTIMIGGIYYCKLIDIIITAFADSAAHKFHYIPFCLFHKLSQHSESEHVYTELYNLDAFLEEHEKLQKQSHKPGCKLDCLVAAMLLWSDSMHLASFGDASLWPIYCYFGNQSKYSHAKPSNYAAHHVVYIPLLPDTVREQYITLLGYPPSLAVLTHLKRKLMHAIWRLILDDEFLHAYRHGIVVSCTDGIEHCLHPCILMYSADYPEKVLLSTICYLGQCPCPHCLIQKQEINNISTKSDAKWWKDTRTDTPSQQKLIEKAHKEVFNHGQQINSTYVENLLKPASMVPTCNAFSEHLLDLGFEFHETFVPDLLHKFKLGVWKAVFTHLLQLLVTSGHG</sequence>
<accession>A0A9P6BUH1</accession>
<protein>
    <submittedName>
        <fullName evidence="1">Uncharacterized protein</fullName>
    </submittedName>
</protein>
<dbReference type="AlphaFoldDB" id="A0A9P6BUH1"/>
<evidence type="ECO:0000313" key="2">
    <source>
        <dbReference type="Proteomes" id="UP000807342"/>
    </source>
</evidence>
<dbReference type="Pfam" id="PF18759">
    <property type="entry name" value="Plavaka"/>
    <property type="match status" value="1"/>
</dbReference>
<keyword evidence="2" id="KW-1185">Reference proteome</keyword>